<evidence type="ECO:0000259" key="1">
    <source>
        <dbReference type="Pfam" id="PF10433"/>
    </source>
</evidence>
<dbReference type="Pfam" id="PF10433">
    <property type="entry name" value="Beta-prop_RSE1_1st"/>
    <property type="match status" value="1"/>
</dbReference>
<organism evidence="2 3">
    <name type="scientific">Collybia nuda</name>
    <dbReference type="NCBI Taxonomy" id="64659"/>
    <lineage>
        <taxon>Eukaryota</taxon>
        <taxon>Fungi</taxon>
        <taxon>Dikarya</taxon>
        <taxon>Basidiomycota</taxon>
        <taxon>Agaricomycotina</taxon>
        <taxon>Agaricomycetes</taxon>
        <taxon>Agaricomycetidae</taxon>
        <taxon>Agaricales</taxon>
        <taxon>Tricholomatineae</taxon>
        <taxon>Clitocybaceae</taxon>
        <taxon>Collybia</taxon>
    </lineage>
</organism>
<comment type="caution">
    <text evidence="2">The sequence shown here is derived from an EMBL/GenBank/DDBJ whole genome shotgun (WGS) entry which is preliminary data.</text>
</comment>
<keyword evidence="3" id="KW-1185">Reference proteome</keyword>
<evidence type="ECO:0000313" key="2">
    <source>
        <dbReference type="EMBL" id="KAF9468060.1"/>
    </source>
</evidence>
<protein>
    <recommendedName>
        <fullName evidence="1">RSE1/DDB1/CPSF1 first beta-propeller domain-containing protein</fullName>
    </recommendedName>
</protein>
<evidence type="ECO:0000313" key="3">
    <source>
        <dbReference type="Proteomes" id="UP000807353"/>
    </source>
</evidence>
<sequence length="80" mass="8777">MELYNLTLQPPSTIPEAIVGKFSGAVSQEFIISHGTRLGLLHLDTKTSSLMSAHTTNVFGSIRCIAPFRPMGNIKGEFHY</sequence>
<name>A0A9P5YG69_9AGAR</name>
<accession>A0A9P5YG69</accession>
<dbReference type="AlphaFoldDB" id="A0A9P5YG69"/>
<dbReference type="EMBL" id="MU150234">
    <property type="protein sequence ID" value="KAF9468060.1"/>
    <property type="molecule type" value="Genomic_DNA"/>
</dbReference>
<dbReference type="InterPro" id="IPR015943">
    <property type="entry name" value="WD40/YVTN_repeat-like_dom_sf"/>
</dbReference>
<reference evidence="2" key="1">
    <citation type="submission" date="2020-11" db="EMBL/GenBank/DDBJ databases">
        <authorList>
            <consortium name="DOE Joint Genome Institute"/>
            <person name="Ahrendt S."/>
            <person name="Riley R."/>
            <person name="Andreopoulos W."/>
            <person name="Labutti K."/>
            <person name="Pangilinan J."/>
            <person name="Ruiz-Duenas F.J."/>
            <person name="Barrasa J.M."/>
            <person name="Sanchez-Garcia M."/>
            <person name="Camarero S."/>
            <person name="Miyauchi S."/>
            <person name="Serrano A."/>
            <person name="Linde D."/>
            <person name="Babiker R."/>
            <person name="Drula E."/>
            <person name="Ayuso-Fernandez I."/>
            <person name="Pacheco R."/>
            <person name="Padilla G."/>
            <person name="Ferreira P."/>
            <person name="Barriuso J."/>
            <person name="Kellner H."/>
            <person name="Castanera R."/>
            <person name="Alfaro M."/>
            <person name="Ramirez L."/>
            <person name="Pisabarro A.G."/>
            <person name="Kuo A."/>
            <person name="Tritt A."/>
            <person name="Lipzen A."/>
            <person name="He G."/>
            <person name="Yan M."/>
            <person name="Ng V."/>
            <person name="Cullen D."/>
            <person name="Martin F."/>
            <person name="Rosso M.-N."/>
            <person name="Henrissat B."/>
            <person name="Hibbett D."/>
            <person name="Martinez A.T."/>
            <person name="Grigoriev I.V."/>
        </authorList>
    </citation>
    <scope>NUCLEOTIDE SEQUENCE</scope>
    <source>
        <strain evidence="2">CBS 247.69</strain>
    </source>
</reference>
<gene>
    <name evidence="2" type="ORF">BDZ94DRAFT_1373254</name>
</gene>
<feature type="domain" description="RSE1/DDB1/CPSF1 first beta-propeller" evidence="1">
    <location>
        <begin position="14"/>
        <end position="73"/>
    </location>
</feature>
<dbReference type="OrthoDB" id="436637at2759"/>
<dbReference type="Gene3D" id="2.130.10.10">
    <property type="entry name" value="YVTN repeat-like/Quinoprotein amine dehydrogenase"/>
    <property type="match status" value="1"/>
</dbReference>
<dbReference type="InterPro" id="IPR018846">
    <property type="entry name" value="Beta-prop_RSE1/DDB1/CPSF1_1st"/>
</dbReference>
<proteinExistence type="predicted"/>
<dbReference type="Proteomes" id="UP000807353">
    <property type="component" value="Unassembled WGS sequence"/>
</dbReference>